<dbReference type="SMART" id="SM00382">
    <property type="entry name" value="AAA"/>
    <property type="match status" value="1"/>
</dbReference>
<dbReference type="GO" id="GO:0005524">
    <property type="term" value="F:ATP binding"/>
    <property type="evidence" value="ECO:0007669"/>
    <property type="project" value="UniProtKB-KW"/>
</dbReference>
<dbReference type="InterPro" id="IPR027417">
    <property type="entry name" value="P-loop_NTPase"/>
</dbReference>
<evidence type="ECO:0000313" key="7">
    <source>
        <dbReference type="EMBL" id="MBZ9613142.1"/>
    </source>
</evidence>
<protein>
    <submittedName>
        <fullName evidence="7">ABC transporter ATP-binding protein</fullName>
    </submittedName>
</protein>
<reference evidence="7 8" key="1">
    <citation type="submission" date="2021-08" db="EMBL/GenBank/DDBJ databases">
        <title>Rheinheimera aquimaris sp. nov., isolated from seawater of the East Sea in Korea.</title>
        <authorList>
            <person name="Kim K.H."/>
            <person name="Wenting R."/>
            <person name="Kim K.R."/>
            <person name="Jeon C.O."/>
        </authorList>
    </citation>
    <scope>NUCLEOTIDE SEQUENCE [LARGE SCALE GENOMIC DNA]</scope>
    <source>
        <strain evidence="7 8">MA-13</strain>
    </source>
</reference>
<evidence type="ECO:0000256" key="2">
    <source>
        <dbReference type="ARBA" id="ARBA00022448"/>
    </source>
</evidence>
<sequence length="300" mass="33786">MSIISISGLLKRYGKIPALKGISFDVRHGEIFALLGPNGSGKTTTLEILMGLRSFNEGEIRYFDAAGQQKVGLKIGPVFQTPVYYDNLTVRELIKYYSQFYVTPSNHVDKYFDLVNLQDKLDCQYKDLSGGQKQQLSILLSLVNDPDILFFDEPSNALDPQIRLKIWDIIRTLKSEGKTIIFTTHYIEEAEALADRVSILSKGEILVTDKPEEIIKLYNDNFKVEFTLEQPVDVESFEQFGVVGMSFFDGVYSFSVDSINGRLMQIVKDMSEKLSISKITIGKSSLEDVFVRLTGEKAAS</sequence>
<evidence type="ECO:0000256" key="1">
    <source>
        <dbReference type="ARBA" id="ARBA00005417"/>
    </source>
</evidence>
<evidence type="ECO:0000313" key="8">
    <source>
        <dbReference type="Proteomes" id="UP000663814"/>
    </source>
</evidence>
<dbReference type="Pfam" id="PF00005">
    <property type="entry name" value="ABC_tran"/>
    <property type="match status" value="1"/>
</dbReference>
<evidence type="ECO:0000256" key="5">
    <source>
        <dbReference type="ARBA" id="ARBA00022840"/>
    </source>
</evidence>
<comment type="similarity">
    <text evidence="1">Belongs to the ABC transporter superfamily.</text>
</comment>
<gene>
    <name evidence="7" type="ORF">I4W93_016250</name>
</gene>
<keyword evidence="3" id="KW-0536">Nodulation</keyword>
<dbReference type="RefSeq" id="WP_205311846.1">
    <property type="nucleotide sequence ID" value="NZ_JAERPS020000006.1"/>
</dbReference>
<dbReference type="PANTHER" id="PTHR42711:SF5">
    <property type="entry name" value="ABC TRANSPORTER ATP-BINDING PROTEIN NATA"/>
    <property type="match status" value="1"/>
</dbReference>
<keyword evidence="8" id="KW-1185">Reference proteome</keyword>
<dbReference type="InterPro" id="IPR003593">
    <property type="entry name" value="AAA+_ATPase"/>
</dbReference>
<evidence type="ECO:0000259" key="6">
    <source>
        <dbReference type="PROSITE" id="PS50893"/>
    </source>
</evidence>
<dbReference type="InterPro" id="IPR003439">
    <property type="entry name" value="ABC_transporter-like_ATP-bd"/>
</dbReference>
<dbReference type="EMBL" id="JAERPS020000006">
    <property type="protein sequence ID" value="MBZ9613142.1"/>
    <property type="molecule type" value="Genomic_DNA"/>
</dbReference>
<organism evidence="7 8">
    <name type="scientific">Rheinheimera maricola</name>
    <dbReference type="NCBI Taxonomy" id="2793282"/>
    <lineage>
        <taxon>Bacteria</taxon>
        <taxon>Pseudomonadati</taxon>
        <taxon>Pseudomonadota</taxon>
        <taxon>Gammaproteobacteria</taxon>
        <taxon>Chromatiales</taxon>
        <taxon>Chromatiaceae</taxon>
        <taxon>Rheinheimera</taxon>
    </lineage>
</organism>
<keyword evidence="4" id="KW-0547">Nucleotide-binding</keyword>
<dbReference type="PANTHER" id="PTHR42711">
    <property type="entry name" value="ABC TRANSPORTER ATP-BINDING PROTEIN"/>
    <property type="match status" value="1"/>
</dbReference>
<dbReference type="CDD" id="cd03230">
    <property type="entry name" value="ABC_DR_subfamily_A"/>
    <property type="match status" value="1"/>
</dbReference>
<evidence type="ECO:0000256" key="4">
    <source>
        <dbReference type="ARBA" id="ARBA00022741"/>
    </source>
</evidence>
<keyword evidence="2" id="KW-0813">Transport</keyword>
<dbReference type="SUPFAM" id="SSF52540">
    <property type="entry name" value="P-loop containing nucleoside triphosphate hydrolases"/>
    <property type="match status" value="1"/>
</dbReference>
<feature type="domain" description="ABC transporter" evidence="6">
    <location>
        <begin position="4"/>
        <end position="227"/>
    </location>
</feature>
<dbReference type="PROSITE" id="PS50893">
    <property type="entry name" value="ABC_TRANSPORTER_2"/>
    <property type="match status" value="1"/>
</dbReference>
<name>A0ABS7XEZ8_9GAMM</name>
<comment type="caution">
    <text evidence="7">The sequence shown here is derived from an EMBL/GenBank/DDBJ whole genome shotgun (WGS) entry which is preliminary data.</text>
</comment>
<accession>A0ABS7XEZ8</accession>
<evidence type="ECO:0000256" key="3">
    <source>
        <dbReference type="ARBA" id="ARBA00022458"/>
    </source>
</evidence>
<keyword evidence="5 7" id="KW-0067">ATP-binding</keyword>
<dbReference type="Gene3D" id="3.40.50.300">
    <property type="entry name" value="P-loop containing nucleotide triphosphate hydrolases"/>
    <property type="match status" value="1"/>
</dbReference>
<dbReference type="InterPro" id="IPR050763">
    <property type="entry name" value="ABC_transporter_ATP-binding"/>
</dbReference>
<proteinExistence type="inferred from homology"/>
<dbReference type="Proteomes" id="UP000663814">
    <property type="component" value="Unassembled WGS sequence"/>
</dbReference>